<dbReference type="Pfam" id="PF00632">
    <property type="entry name" value="HECT"/>
    <property type="match status" value="1"/>
</dbReference>
<comment type="similarity">
    <text evidence="6">Belongs to the UPL family. TOM1/PTR1 subfamily.</text>
</comment>
<dbReference type="UniPathway" id="UPA00143"/>
<evidence type="ECO:0000256" key="4">
    <source>
        <dbReference type="ARBA" id="ARBA00022679"/>
    </source>
</evidence>
<feature type="region of interest" description="Disordered" evidence="8">
    <location>
        <begin position="2255"/>
        <end position="2288"/>
    </location>
</feature>
<keyword evidence="4" id="KW-0808">Transferase</keyword>
<dbReference type="InterPro" id="IPR035983">
    <property type="entry name" value="Hect_E3_ubiquitin_ligase"/>
</dbReference>
<evidence type="ECO:0000256" key="2">
    <source>
        <dbReference type="ARBA" id="ARBA00004906"/>
    </source>
</evidence>
<dbReference type="PROSITE" id="PS50030">
    <property type="entry name" value="UBA"/>
    <property type="match status" value="1"/>
</dbReference>
<feature type="non-terminal residue" evidence="11">
    <location>
        <position position="1"/>
    </location>
</feature>
<dbReference type="InterPro" id="IPR025527">
    <property type="entry name" value="HUWE1/Rev1_UBM"/>
</dbReference>
<feature type="region of interest" description="Disordered" evidence="8">
    <location>
        <begin position="2594"/>
        <end position="2619"/>
    </location>
</feature>
<dbReference type="InterPro" id="IPR015940">
    <property type="entry name" value="UBA"/>
</dbReference>
<dbReference type="PANTHER" id="PTHR11254:SF67">
    <property type="entry name" value="E3 UBIQUITIN-PROTEIN LIGASE HUWE1"/>
    <property type="match status" value="1"/>
</dbReference>
<dbReference type="Gene3D" id="3.30.2410.10">
    <property type="entry name" value="Hect, E3 ligase catalytic domain"/>
    <property type="match status" value="1"/>
</dbReference>
<feature type="domain" description="UBA" evidence="9">
    <location>
        <begin position="1319"/>
        <end position="1363"/>
    </location>
</feature>
<comment type="pathway">
    <text evidence="2">Protein modification; protein ubiquitination.</text>
</comment>
<feature type="region of interest" description="Disordered" evidence="8">
    <location>
        <begin position="2448"/>
        <end position="2475"/>
    </location>
</feature>
<feature type="compositionally biased region" description="Acidic residues" evidence="8">
    <location>
        <begin position="2052"/>
        <end position="2102"/>
    </location>
</feature>
<evidence type="ECO:0000256" key="1">
    <source>
        <dbReference type="ARBA" id="ARBA00000885"/>
    </source>
</evidence>
<dbReference type="GO" id="GO:0000209">
    <property type="term" value="P:protein polyubiquitination"/>
    <property type="evidence" value="ECO:0007669"/>
    <property type="project" value="TreeGrafter"/>
</dbReference>
<dbReference type="Gene3D" id="3.90.1750.10">
    <property type="entry name" value="Hect, E3 ligase catalytic domains"/>
    <property type="match status" value="1"/>
</dbReference>
<dbReference type="InterPro" id="IPR000569">
    <property type="entry name" value="HECT_dom"/>
</dbReference>
<dbReference type="GO" id="GO:0006511">
    <property type="term" value="P:ubiquitin-dependent protein catabolic process"/>
    <property type="evidence" value="ECO:0007669"/>
    <property type="project" value="TreeGrafter"/>
</dbReference>
<reference evidence="11" key="1">
    <citation type="submission" date="2015-04" db="EMBL/GenBank/DDBJ databases">
        <title>The genome sequence of the plant pathogenic Rhizarian Plasmodiophora brassicae reveals insights in its biotrophic life cycle and the origin of chitin synthesis.</title>
        <authorList>
            <person name="Schwelm A."/>
            <person name="Fogelqvist J."/>
            <person name="Knaust A."/>
            <person name="Julke S."/>
            <person name="Lilja T."/>
            <person name="Dhandapani V."/>
            <person name="Bonilla-Rosso G."/>
            <person name="Karlsson M."/>
            <person name="Shevchenko A."/>
            <person name="Choi S.R."/>
            <person name="Kim H.G."/>
            <person name="Park J.Y."/>
            <person name="Lim Y.P."/>
            <person name="Ludwig-Muller J."/>
            <person name="Dixelius C."/>
        </authorList>
    </citation>
    <scope>NUCLEOTIDE SEQUENCE</scope>
    <source>
        <tissue evidence="11">Potato root galls</tissue>
    </source>
</reference>
<feature type="compositionally biased region" description="Basic and acidic residues" evidence="8">
    <location>
        <begin position="2594"/>
        <end position="2607"/>
    </location>
</feature>
<evidence type="ECO:0000256" key="8">
    <source>
        <dbReference type="SAM" id="MobiDB-lite"/>
    </source>
</evidence>
<evidence type="ECO:0000256" key="3">
    <source>
        <dbReference type="ARBA" id="ARBA00012485"/>
    </source>
</evidence>
<dbReference type="GO" id="GO:0061630">
    <property type="term" value="F:ubiquitin protein ligase activity"/>
    <property type="evidence" value="ECO:0007669"/>
    <property type="project" value="UniProtKB-EC"/>
</dbReference>
<feature type="domain" description="HECT" evidence="10">
    <location>
        <begin position="3049"/>
        <end position="3383"/>
    </location>
</feature>
<dbReference type="SUPFAM" id="SSF48371">
    <property type="entry name" value="ARM repeat"/>
    <property type="match status" value="2"/>
</dbReference>
<evidence type="ECO:0000259" key="9">
    <source>
        <dbReference type="PROSITE" id="PS50030"/>
    </source>
</evidence>
<dbReference type="PANTHER" id="PTHR11254">
    <property type="entry name" value="HECT DOMAIN UBIQUITIN-PROTEIN LIGASE"/>
    <property type="match status" value="1"/>
</dbReference>
<dbReference type="SUPFAM" id="SSF56204">
    <property type="entry name" value="Hect, E3 ligase catalytic domain"/>
    <property type="match status" value="1"/>
</dbReference>
<evidence type="ECO:0000259" key="10">
    <source>
        <dbReference type="PROSITE" id="PS50237"/>
    </source>
</evidence>
<dbReference type="Gene3D" id="1.10.8.10">
    <property type="entry name" value="DNA helicase RuvA subunit, C-terminal domain"/>
    <property type="match status" value="1"/>
</dbReference>
<dbReference type="PROSITE" id="PS50237">
    <property type="entry name" value="HECT"/>
    <property type="match status" value="1"/>
</dbReference>
<feature type="region of interest" description="Disordered" evidence="8">
    <location>
        <begin position="1280"/>
        <end position="1304"/>
    </location>
</feature>
<feature type="region of interest" description="Disordered" evidence="8">
    <location>
        <begin position="2132"/>
        <end position="2160"/>
    </location>
</feature>
<dbReference type="Pfam" id="PF14377">
    <property type="entry name" value="UBM"/>
    <property type="match status" value="2"/>
</dbReference>
<evidence type="ECO:0000256" key="6">
    <source>
        <dbReference type="ARBA" id="ARBA00034494"/>
    </source>
</evidence>
<proteinExistence type="inferred from homology"/>
<dbReference type="EMBL" id="HACM01008971">
    <property type="protein sequence ID" value="CRZ09413.1"/>
    <property type="molecule type" value="Transcribed_RNA"/>
</dbReference>
<evidence type="ECO:0000313" key="11">
    <source>
        <dbReference type="EMBL" id="CRZ09413.1"/>
    </source>
</evidence>
<feature type="compositionally biased region" description="Acidic residues" evidence="8">
    <location>
        <begin position="1287"/>
        <end position="1304"/>
    </location>
</feature>
<keyword evidence="5 7" id="KW-0833">Ubl conjugation pathway</keyword>
<feature type="compositionally biased region" description="Basic and acidic residues" evidence="8">
    <location>
        <begin position="2103"/>
        <end position="2112"/>
    </location>
</feature>
<dbReference type="FunFam" id="3.30.2410.10:FF:000009">
    <property type="entry name" value="Probable E3 ubiquitin-protein ligase HECTD2"/>
    <property type="match status" value="1"/>
</dbReference>
<dbReference type="Pfam" id="PF06025">
    <property type="entry name" value="DUF913"/>
    <property type="match status" value="1"/>
</dbReference>
<organism evidence="11">
    <name type="scientific">Spongospora subterranea</name>
    <dbReference type="NCBI Taxonomy" id="70186"/>
    <lineage>
        <taxon>Eukaryota</taxon>
        <taxon>Sar</taxon>
        <taxon>Rhizaria</taxon>
        <taxon>Endomyxa</taxon>
        <taxon>Phytomyxea</taxon>
        <taxon>Plasmodiophorida</taxon>
        <taxon>Plasmodiophoridae</taxon>
        <taxon>Spongospora</taxon>
    </lineage>
</organism>
<dbReference type="Gene3D" id="3.30.2160.10">
    <property type="entry name" value="Hect, E3 ligase catalytic domain"/>
    <property type="match status" value="1"/>
</dbReference>
<feature type="active site" description="Glycyl thioester intermediate" evidence="7">
    <location>
        <position position="3350"/>
    </location>
</feature>
<name>A0A0H5R5K1_9EUKA</name>
<dbReference type="FunFam" id="3.30.2160.10:FF:000001">
    <property type="entry name" value="E3 ubiquitin-protein ligase NEDD4-like"/>
    <property type="match status" value="1"/>
</dbReference>
<dbReference type="SMART" id="SM00119">
    <property type="entry name" value="HECTc"/>
    <property type="match status" value="1"/>
</dbReference>
<dbReference type="GO" id="GO:0005737">
    <property type="term" value="C:cytoplasm"/>
    <property type="evidence" value="ECO:0007669"/>
    <property type="project" value="TreeGrafter"/>
</dbReference>
<accession>A0A0H5R5K1</accession>
<dbReference type="EC" id="2.3.2.26" evidence="3"/>
<comment type="catalytic activity">
    <reaction evidence="1">
        <text>S-ubiquitinyl-[E2 ubiquitin-conjugating enzyme]-L-cysteine + [acceptor protein]-L-lysine = [E2 ubiquitin-conjugating enzyme]-L-cysteine + N(6)-ubiquitinyl-[acceptor protein]-L-lysine.</text>
        <dbReference type="EC" id="2.3.2.26"/>
    </reaction>
</comment>
<protein>
    <recommendedName>
        <fullName evidence="3">HECT-type E3 ubiquitin transferase</fullName>
        <ecNumber evidence="3">2.3.2.26</ecNumber>
    </recommendedName>
</protein>
<feature type="region of interest" description="Disordered" evidence="8">
    <location>
        <begin position="2025"/>
        <end position="2119"/>
    </location>
</feature>
<dbReference type="InterPro" id="IPR016024">
    <property type="entry name" value="ARM-type_fold"/>
</dbReference>
<dbReference type="InterPro" id="IPR009060">
    <property type="entry name" value="UBA-like_sf"/>
</dbReference>
<sequence length="3383" mass="375058">QHYTRLVITSHIRPLFSVPARLMKVKQRYREKSESAGYRESLCQRLFRVPISTLSTQGIFDILNSIGPVWPYAQTSLFEWVSVLDKLDELLGEKETPFSGIVKILGFLHNLLENCSDARVFNSSDHLLDLLLHEDAVIVLCSLDCLHSLLSNHTARLSPRLQPSLQLRIASLASGLIFSGASPIGSHSGQMPPILNEPERVPSQSFTFVASWKPQSSPTTVSVNLLNLGSNVKEIMSQIVSTYEVPENSAFQLFHRIAIALGDSTIRYLYIHIALRAIQLSVLVQTSAQPWLLSSVSTLAQQIVGLLENNDLLERFETVRLPPRHHDIVVCALRTLQDLCSNSDLRFRMLASNVFPENGIILNGFLNVIECGRESLMSGIVDRQVFCRISAFVKLLNETVTVVSPISDGLGHEVTSVVGTAIEDSVVIRSLSSLFDCRTVCPFQTTIDVSNLLTALITNNSSSRSAFLEQNVLHLIFAQISSVIDSSQQSPVDALPIFHKALQALLRIVSLTIQRSRTALPQQTLSDMQFVRLVMSLWEISMVTGTRSIKSTSSNDSDLMQPASILLSSSSSNVLPLPQVTDQPSLPSESGLLLFVTTCNIVSRVIQNRPRSLQVLHREGLTAAYLKWFPIVLDNFGRCCTNYFDMIAKIIFDLVRSFCIHAAGLSLVLSAEPTVRVLKLLETPALYQHFHSSPSSVEVIARCVEEWVRHYPDLEEPVMSAIVNMLTRLQDGPSSLIYANACRRHDEPPSSVPHIEQLFDQAIVNVCSFIRYVVVPRHVAKFCALSGASQICGFASAIGSSYRILGLTRPQEIHATDEILPALVTPAVSGPNVGGVAPYIAGKLSLAGDALAEIYSWLSVQQARLPIDMLFEKISNCCDSITGSSDFNSSHYLWPFLELSTSSRCDQALEQAINVVSLHWYLSVFLRVVRRAPNFPIRQVEITNVFSLVSKIAARVEWVVNSLNLDSEFVPSSLHEQLLRAVSIAKFLLPLKSALTQFTFTVHGLQLAFAKRAFNKAPEHSSCMHIVSDHPIFMLQWRPSPVSPSLIDALQSWPSSRKQTVLEAHPDHRSLEDQSASLAWCSLFLFTVKAVQNARDCLFGSFKSSNRADPATLQSILLELLSSGTITQIVTIWKWSLQARKDVSAKVEVVNPWNPGELTASRALAKKTRKIRNVSDAPTSIPVWAWPCVRSSSDAGLVTCLDRMVTEIALFITEMSLLPPAVYKDIHPDFNLLAASLLEDVWLSPDTFPLPILCSMLRSSQAFVAANTDAESSRRIVIPVPSGFNESGDDGDEEEGQIDSEEQEQDANFQVIGNEVGRQFDEHREFLRLQLQEMGFDPQHIEYALDASNTRDFNQLVDWMFSHPFQAEQNEPPRVANPVIVEDASVPAVNSEQISPIEDESTTTKFRDVEDKLLNSRIPESTCLNIHRACSSFPLLVSMASYYVEKKGNAANDIMRNFILELHAFAQRITIAYNNDASGLRSFLDVFAQYIIERLSCDQLSNISSLAVLQASLLICSELIASSKPALGIFAANNDFIMSLLTYFDHAVKSNFTFDVSNTDVQDAISHSLLCITKIITKIASLWCVKPNSELATLTVSSDVRILMANLCLSLVSSHHSANAQLFESALTSLIALFSQVDVSRFATAMPLILNLQGPARSPLENLACNSLIDTLLQLLVEDDSFIQSSLENELRAVCKSSSRPDTSLSAFYVKAEPLVLRDVPGFIKTLSSLTNLSFGSNPLPSMANVTMSLSTPNSAEMISEGSERVSFTAVGQLVDHLVLSITKTGNGDLHDCFSHAACDPLRILTVLRSLLRAHDTNLALFVTRHMTEVPSESQSGSAQKMRFLDVLVSKILTIRGVNVRSQTFALDVSLAIAKSLRRVSQSILSDLCAAGDDVALLVFTCLRDAIRRDKGEDRRIARYSTAISSLLRDSVQQNAKAASMVSLGMVSVLVDALQSLDRNGHQISECADGILRTLETFGTLDLSSCLGRPEKVEVEDASPVGQRISHEESVSTFPNFDQFVPMDVDNFANNDHEDLGFASSDEADANVLENADVDEGADMEESEQDGDEEEEEEEEDEDIGDIEEEADDDEHAATSDEEDNGDDNHIEHSDNGDEEDDSDANAIDIVRELGHQSELNRSFEDSEFDEDDEQLRRGGDVDDDEALAADVSSSSLNLVSSRSHLNVFSQRAFSQQIADMMQLHGNRLMEQLPSLESFQIEVQRGPGHVQGLRHASDRLRQILDDFQRTVDSAEIDAHGRIPGSRSVGTLHRSRRLTAPVQRNSARQPRYGTFDDLPWVQNSNTGSERLRRIIRNASARDTAPIMAEVRRATISNYPNRVFLVGNLGENAHVSQRTQPEQQLFSWRQTMNELSGSLIRDGIVAHLVRLNQEEPVLAVDSNLPNVSDPAQVDEAESVASNSAVQVANEFVSMDIGNEVPVSQEENIHAEMQTSEMTMPSEEAPTGDVVAQEAAPIPESSSANALLDSAAPAAADRSSSGGGGLSEEERLAFLAALPPEIQAELLLQDSRQQAANANPSQINPSIAADIDNASFIAALPQDIREEFLMNQDDNFLGALPPELMAEAVLLRQRNVYSERDEFPPSLRQRERPRPPTAPVDMPSTPITSMSPLLPSRLVPSLLSLFRVRSFDCMLSLHRIVRVMANFTETRSACLENLLDMCRNILCCWNCRNIPGQTTSIPPGFVLSRCLSTFRFLVKTPCKDDVITWFLSSRNGASNDSRNPISVMLMLLPVAFAEMSDNILSALFGLLDDVLVTFKESLGTTATICDTTVSIPAIDEPVVSELMAILNSRLCSNRVVGLAQSITAVLGKHGENRRLIIVQLSKALREICSKVSSTSPGSSKPWEVAHYHTLVLRDLTMLKSVVVDVQDLDPESVAVVMRCISDVAQLWVAVDAGLASLQISNSQARSASTQRDFSPKLDKAMNYKSLIEAMFVQKRIATTPELTQKFVAFCSSHRRVLNYMCSRHPRLLSGNLADLLTVRSITVLDFENKRRYFRSQLESHYSAFRSRYRSVKLQVRRSRLFEDSYHQIRGQNLNELRSHMSVHFLGEEGMDAGGLTREWFLIMSREIFNPDFALFRNAADSQVVFQPNKFSYWNPEHIDFFKFVGRFVGKAIYQGCLLDAYFTRSFYKHILGVKPSFSDMESIDPDFYKSLKWILTNPITGVLDLTFSAETHDFGEKRIVMLKPNGHNLPVTDENKAEYVTLVTELRTTTEIRAQIDAFIQGFYELIPQEFISVFNDHDLELLICGLPDIDISDLKANTEYHGIADTADIIQWFWTTVQSFSREEKALFIQFVTGTSKVPIGGFRALQGMSGIQKFQIHRGSGMDRLPTTHTCFNQLDLPDYSSPESLADKLRLAISEGATGFGFA</sequence>
<dbReference type="FunFam" id="3.90.1750.10:FF:000003">
    <property type="entry name" value="E3 ubiquitin-protein ligase UPL1"/>
    <property type="match status" value="1"/>
</dbReference>
<evidence type="ECO:0000256" key="7">
    <source>
        <dbReference type="PROSITE-ProRule" id="PRU00104"/>
    </source>
</evidence>
<dbReference type="CDD" id="cd00078">
    <property type="entry name" value="HECTc"/>
    <property type="match status" value="1"/>
</dbReference>
<dbReference type="InterPro" id="IPR050409">
    <property type="entry name" value="E3_ubiq-protein_ligase"/>
</dbReference>
<evidence type="ECO:0000256" key="5">
    <source>
        <dbReference type="ARBA" id="ARBA00022786"/>
    </source>
</evidence>
<dbReference type="InterPro" id="IPR010314">
    <property type="entry name" value="E3_Ub_ligase_DUF913"/>
</dbReference>
<dbReference type="SUPFAM" id="SSF46934">
    <property type="entry name" value="UBA-like"/>
    <property type="match status" value="1"/>
</dbReference>